<feature type="compositionally biased region" description="Acidic residues" evidence="4">
    <location>
        <begin position="73"/>
        <end position="85"/>
    </location>
</feature>
<evidence type="ECO:0000256" key="1">
    <source>
        <dbReference type="ARBA" id="ARBA00007626"/>
    </source>
</evidence>
<reference evidence="5" key="1">
    <citation type="submission" date="2020-02" db="EMBL/GenBank/DDBJ databases">
        <authorList>
            <person name="Scholz U."/>
            <person name="Mascher M."/>
            <person name="Fiebig A."/>
        </authorList>
    </citation>
    <scope>NUCLEOTIDE SEQUENCE</scope>
</reference>
<feature type="repeat" description="PPR" evidence="3">
    <location>
        <begin position="481"/>
        <end position="511"/>
    </location>
</feature>
<dbReference type="AlphaFoldDB" id="A0A7I8KSC6"/>
<dbReference type="InterPro" id="IPR050667">
    <property type="entry name" value="PPR-containing_protein"/>
</dbReference>
<proteinExistence type="inferred from homology"/>
<dbReference type="InterPro" id="IPR011990">
    <property type="entry name" value="TPR-like_helical_dom_sf"/>
</dbReference>
<evidence type="ECO:0000256" key="4">
    <source>
        <dbReference type="SAM" id="MobiDB-lite"/>
    </source>
</evidence>
<dbReference type="InterPro" id="IPR002885">
    <property type="entry name" value="PPR_rpt"/>
</dbReference>
<dbReference type="Proteomes" id="UP000663760">
    <property type="component" value="Chromosome 8"/>
</dbReference>
<dbReference type="SUPFAM" id="SSF81901">
    <property type="entry name" value="HCP-like"/>
    <property type="match status" value="1"/>
</dbReference>
<keyword evidence="6" id="KW-1185">Reference proteome</keyword>
<comment type="similarity">
    <text evidence="1">Belongs to the PPR family. P subfamily.</text>
</comment>
<evidence type="ECO:0000313" key="6">
    <source>
        <dbReference type="Proteomes" id="UP000663760"/>
    </source>
</evidence>
<gene>
    <name evidence="5" type="ORF">SI8410_08011070</name>
</gene>
<evidence type="ECO:0000313" key="5">
    <source>
        <dbReference type="EMBL" id="CAA7400392.1"/>
    </source>
</evidence>
<protein>
    <submittedName>
        <fullName evidence="5">Uncharacterized protein</fullName>
    </submittedName>
</protein>
<dbReference type="OrthoDB" id="185373at2759"/>
<evidence type="ECO:0000256" key="2">
    <source>
        <dbReference type="ARBA" id="ARBA00022737"/>
    </source>
</evidence>
<dbReference type="Pfam" id="PF01535">
    <property type="entry name" value="PPR"/>
    <property type="match status" value="2"/>
</dbReference>
<dbReference type="Pfam" id="PF13041">
    <property type="entry name" value="PPR_2"/>
    <property type="match status" value="2"/>
</dbReference>
<feature type="region of interest" description="Disordered" evidence="4">
    <location>
        <begin position="118"/>
        <end position="156"/>
    </location>
</feature>
<feature type="repeat" description="PPR" evidence="3">
    <location>
        <begin position="446"/>
        <end position="480"/>
    </location>
</feature>
<feature type="compositionally biased region" description="Polar residues" evidence="4">
    <location>
        <begin position="23"/>
        <end position="39"/>
    </location>
</feature>
<organism evidence="5 6">
    <name type="scientific">Spirodela intermedia</name>
    <name type="common">Intermediate duckweed</name>
    <dbReference type="NCBI Taxonomy" id="51605"/>
    <lineage>
        <taxon>Eukaryota</taxon>
        <taxon>Viridiplantae</taxon>
        <taxon>Streptophyta</taxon>
        <taxon>Embryophyta</taxon>
        <taxon>Tracheophyta</taxon>
        <taxon>Spermatophyta</taxon>
        <taxon>Magnoliopsida</taxon>
        <taxon>Liliopsida</taxon>
        <taxon>Araceae</taxon>
        <taxon>Lemnoideae</taxon>
        <taxon>Spirodela</taxon>
    </lineage>
</organism>
<feature type="region of interest" description="Disordered" evidence="4">
    <location>
        <begin position="23"/>
        <end position="96"/>
    </location>
</feature>
<accession>A0A7I8KSC6</accession>
<feature type="repeat" description="PPR" evidence="3">
    <location>
        <begin position="551"/>
        <end position="586"/>
    </location>
</feature>
<feature type="repeat" description="PPR" evidence="3">
    <location>
        <begin position="305"/>
        <end position="339"/>
    </location>
</feature>
<sequence>MWRSKARNLLLLSSIRRFPRQSQVHLKSFNQGPSPSLKSSEWPPPPVGVRPRHCRLFSADSVTGGVGSSGEGSSEEDDHSEDDSVSEGSEFRSTDVLERKQKEDGVFCDNIDAVFGESVGPLSGSDDEVKGQIGGEESEASEWKEDGGPDEDTPEEASNVLEIDVEKLENLLSFLQSTTEEPLGLTFDKMDLTLSEEFVARVLQTPLTIAEKLIGFFRWASERPEYAVSSNSLDLLVRAIATSPECNKNEAYMLWDLIKEIGEKDKQLLTTEILNQLISLFGILEKAKAGLEVFNRFEEFGCKTNGDSYYLTIHALSKRRMLDTAWSVCEKMLNSGELPDAEKIGKVIAFLCKGKRAKDAYLIYLEAKEKGKCPPGSYVDFLVGGLARNDDSVHTALELLKDYSGESRKYAIKPFTSVITGLCRIKDVQEAKNLISRMIDSGPPPGNAVFNHVIGNLSKAGEMDDAVSLLRQMEGRGLRPDIYTYSVVMSGFAKGGMMDEARKIFNEAKARHPNLISTTYHILIRGYCKMEEFGTALECMREMKNDGLQPNADEYNKMVQSLCLKALDWRAAEKLLEEVKETGLHLNPMTQSLISAIKELEQEELKSAVAT</sequence>
<name>A0A7I8KSC6_SPIIN</name>
<dbReference type="PROSITE" id="PS51375">
    <property type="entry name" value="PPR"/>
    <property type="match status" value="6"/>
</dbReference>
<evidence type="ECO:0000256" key="3">
    <source>
        <dbReference type="PROSITE-ProRule" id="PRU00708"/>
    </source>
</evidence>
<dbReference type="Gene3D" id="1.25.40.10">
    <property type="entry name" value="Tetratricopeptide repeat domain"/>
    <property type="match status" value="2"/>
</dbReference>
<dbReference type="PANTHER" id="PTHR47939">
    <property type="entry name" value="MEMBRANE-ASSOCIATED SALT-INDUCIBLE PROTEIN-LIKE"/>
    <property type="match status" value="1"/>
</dbReference>
<dbReference type="PANTHER" id="PTHR47939:SF10">
    <property type="entry name" value="PENTACOTRIPEPTIDE-REPEAT REGION OF PRORP DOMAIN-CONTAINING PROTEIN"/>
    <property type="match status" value="1"/>
</dbReference>
<dbReference type="NCBIfam" id="TIGR00756">
    <property type="entry name" value="PPR"/>
    <property type="match status" value="5"/>
</dbReference>
<keyword evidence="2" id="KW-0677">Repeat</keyword>
<feature type="repeat" description="PPR" evidence="3">
    <location>
        <begin position="411"/>
        <end position="445"/>
    </location>
</feature>
<feature type="repeat" description="PPR" evidence="3">
    <location>
        <begin position="516"/>
        <end position="550"/>
    </location>
</feature>
<dbReference type="EMBL" id="LR746271">
    <property type="protein sequence ID" value="CAA7400392.1"/>
    <property type="molecule type" value="Genomic_DNA"/>
</dbReference>